<feature type="transmembrane region" description="Helical" evidence="2">
    <location>
        <begin position="35"/>
        <end position="54"/>
    </location>
</feature>
<feature type="transmembrane region" description="Helical" evidence="2">
    <location>
        <begin position="151"/>
        <end position="171"/>
    </location>
</feature>
<keyword evidence="4" id="KW-1185">Reference proteome</keyword>
<gene>
    <name evidence="3" type="ORF">GCM10017557_39230</name>
</gene>
<dbReference type="KEGG" id="sgm:GCM10017557_39230"/>
<keyword evidence="2" id="KW-0812">Transmembrane</keyword>
<sequence>MSTVLRTPARTAGPTHTPRPWAAVFALARLEARELRMITSVFGTAILYMVWIGYEVTRQGDFPVLQDVDRDTQIMPMLFGLVVMMNVNRGVLRSRRYGTDRHFDVLVVEPWRRTVAHVLSVVPAVLFTAACVTFQFTWAAVKPGAAGTGSLAELAVGPLTVLLCGAGGVLLARLFPSVFAAPILLVVLIFGMMFVATPAGPAWTSRLSPVVTFSGVSPFPSDMLGRLAGWHALYLVGLVLFMALLAVLLSGGRTTVVKAAVAGSLALTLVGVVGQSQGTPAAASAARERGSVTPEKVRTCVEHGKSSYCAFPEWTSRTDDWAAVADRVQSLAGGRAGTERLTVDQRLDARDGLDSDAYLPPSAEPGHVSVGMDWGGNRVPEFAVAVASVLVAGDEKAASEMCDARVVTIMWMALRGASDPMGSLRDVRLDDSDSGSAFVLSPTESFGMSAAQTRVVAELLQKPRYDVAGKVKAKWTELTAPETSIERVAELLGVPAAGKTTDGADEDGRAGSCEE</sequence>
<dbReference type="Proteomes" id="UP000516444">
    <property type="component" value="Chromosome"/>
</dbReference>
<evidence type="ECO:0000313" key="3">
    <source>
        <dbReference type="EMBL" id="BCL29064.1"/>
    </source>
</evidence>
<dbReference type="EMBL" id="AP023440">
    <property type="protein sequence ID" value="BCL29064.1"/>
    <property type="molecule type" value="Genomic_DNA"/>
</dbReference>
<dbReference type="AlphaFoldDB" id="A0A7G1P5E7"/>
<feature type="region of interest" description="Disordered" evidence="1">
    <location>
        <begin position="496"/>
        <end position="515"/>
    </location>
</feature>
<proteinExistence type="predicted"/>
<evidence type="ECO:0000256" key="2">
    <source>
        <dbReference type="SAM" id="Phobius"/>
    </source>
</evidence>
<feature type="transmembrane region" description="Helical" evidence="2">
    <location>
        <begin position="118"/>
        <end position="139"/>
    </location>
</feature>
<accession>A0A7G1P5E7</accession>
<keyword evidence="2" id="KW-1133">Transmembrane helix</keyword>
<name>A0A7G1P5E7_9ACTN</name>
<feature type="transmembrane region" description="Helical" evidence="2">
    <location>
        <begin position="74"/>
        <end position="92"/>
    </location>
</feature>
<dbReference type="RefSeq" id="WP_190851233.1">
    <property type="nucleotide sequence ID" value="NZ_AP023440.1"/>
</dbReference>
<keyword evidence="2" id="KW-0472">Membrane</keyword>
<reference evidence="3 4" key="1">
    <citation type="journal article" date="2014" name="Int. J. Syst. Evol. Microbiol.">
        <title>Complete genome sequence of Corynebacterium casei LMG S-19264T (=DSM 44701T), isolated from a smear-ripened cheese.</title>
        <authorList>
            <consortium name="US DOE Joint Genome Institute (JGI-PGF)"/>
            <person name="Walter F."/>
            <person name="Albersmeier A."/>
            <person name="Kalinowski J."/>
            <person name="Ruckert C."/>
        </authorList>
    </citation>
    <scope>NUCLEOTIDE SEQUENCE [LARGE SCALE GENOMIC DNA]</scope>
    <source>
        <strain evidence="3 4">JCM 4677</strain>
    </source>
</reference>
<feature type="transmembrane region" description="Helical" evidence="2">
    <location>
        <begin position="228"/>
        <end position="249"/>
    </location>
</feature>
<organism evidence="3 4">
    <name type="scientific">Streptomyces aurantiacus</name>
    <dbReference type="NCBI Taxonomy" id="47760"/>
    <lineage>
        <taxon>Bacteria</taxon>
        <taxon>Bacillati</taxon>
        <taxon>Actinomycetota</taxon>
        <taxon>Actinomycetes</taxon>
        <taxon>Kitasatosporales</taxon>
        <taxon>Streptomycetaceae</taxon>
        <taxon>Streptomyces</taxon>
        <taxon>Streptomyces aurantiacus group</taxon>
    </lineage>
</organism>
<feature type="transmembrane region" description="Helical" evidence="2">
    <location>
        <begin position="256"/>
        <end position="274"/>
    </location>
</feature>
<evidence type="ECO:0000313" key="4">
    <source>
        <dbReference type="Proteomes" id="UP000516444"/>
    </source>
</evidence>
<evidence type="ECO:0000256" key="1">
    <source>
        <dbReference type="SAM" id="MobiDB-lite"/>
    </source>
</evidence>
<feature type="transmembrane region" description="Helical" evidence="2">
    <location>
        <begin position="178"/>
        <end position="199"/>
    </location>
</feature>
<protein>
    <submittedName>
        <fullName evidence="3">ABC transporter</fullName>
    </submittedName>
</protein>